<dbReference type="GO" id="GO:0051991">
    <property type="term" value="F:UDP-N-acetyl-D-glucosamine:N-acetylmuramoyl-L-alanyl-D-glutamyl-meso-2,6-diaminopimelyl-D-alanyl-D-alanine-diphosphoundecaprenol 4-beta-N-acetylglucosaminlytransferase activity"/>
    <property type="evidence" value="ECO:0007669"/>
    <property type="project" value="RHEA"/>
</dbReference>
<evidence type="ECO:0000256" key="5">
    <source>
        <dbReference type="ARBA" id="ARBA00022960"/>
    </source>
</evidence>
<evidence type="ECO:0000256" key="9">
    <source>
        <dbReference type="ARBA" id="ARBA00023316"/>
    </source>
</evidence>
<dbReference type="EMBL" id="BCNV01000001">
    <property type="protein sequence ID" value="GAS83044.1"/>
    <property type="molecule type" value="Genomic_DNA"/>
</dbReference>
<evidence type="ECO:0000256" key="7">
    <source>
        <dbReference type="ARBA" id="ARBA00023136"/>
    </source>
</evidence>
<keyword evidence="9 10" id="KW-0961">Cell wall biogenesis/degradation</keyword>
<dbReference type="PANTHER" id="PTHR21015">
    <property type="entry name" value="UDP-N-ACETYLGLUCOSAMINE--N-ACETYLMURAMYL-(PENTAPEPTIDE) PYROPHOSPHORYL-UNDECAPRENOL N-ACETYLGLUCOSAMINE TRANSFERASE 1"/>
    <property type="match status" value="1"/>
</dbReference>
<dbReference type="GO" id="GO:0071555">
    <property type="term" value="P:cell wall organization"/>
    <property type="evidence" value="ECO:0007669"/>
    <property type="project" value="UniProtKB-KW"/>
</dbReference>
<gene>
    <name evidence="10" type="primary">murG</name>
    <name evidence="13" type="ORF">PAHA3_3122</name>
</gene>
<feature type="domain" description="Glycosyltransferase family 28 N-terminal" evidence="11">
    <location>
        <begin position="9"/>
        <end position="148"/>
    </location>
</feature>
<comment type="subcellular location">
    <subcellularLocation>
        <location evidence="10">Cell membrane</location>
        <topology evidence="10">Peripheral membrane protein</topology>
        <orientation evidence="10">Cytoplasmic side</orientation>
    </subcellularLocation>
</comment>
<evidence type="ECO:0000313" key="13">
    <source>
        <dbReference type="EMBL" id="GAS83044.1"/>
    </source>
</evidence>
<evidence type="ECO:0000256" key="1">
    <source>
        <dbReference type="ARBA" id="ARBA00022475"/>
    </source>
</evidence>
<evidence type="ECO:0000256" key="2">
    <source>
        <dbReference type="ARBA" id="ARBA00022618"/>
    </source>
</evidence>
<dbReference type="Proteomes" id="UP000069697">
    <property type="component" value="Unassembled WGS sequence"/>
</dbReference>
<dbReference type="InterPro" id="IPR006009">
    <property type="entry name" value="GlcNAc_MurG"/>
</dbReference>
<dbReference type="Pfam" id="PF03033">
    <property type="entry name" value="Glyco_transf_28"/>
    <property type="match status" value="1"/>
</dbReference>
<keyword evidence="4 10" id="KW-0808">Transferase</keyword>
<dbReference type="CDD" id="cd03785">
    <property type="entry name" value="GT28_MurG"/>
    <property type="match status" value="1"/>
</dbReference>
<comment type="caution">
    <text evidence="10">Lacks conserved residue(s) required for the propagation of feature annotation.</text>
</comment>
<dbReference type="NCBIfam" id="TIGR01133">
    <property type="entry name" value="murG"/>
    <property type="match status" value="1"/>
</dbReference>
<dbReference type="PANTHER" id="PTHR21015:SF22">
    <property type="entry name" value="GLYCOSYLTRANSFERASE"/>
    <property type="match status" value="1"/>
</dbReference>
<comment type="pathway">
    <text evidence="10">Cell wall biogenesis; peptidoglycan biosynthesis.</text>
</comment>
<keyword evidence="3 10" id="KW-0328">Glycosyltransferase</keyword>
<comment type="caution">
    <text evidence="13">The sequence shown here is derived from an EMBL/GenBank/DDBJ whole genome shotgun (WGS) entry which is preliminary data.</text>
</comment>
<evidence type="ECO:0000256" key="3">
    <source>
        <dbReference type="ARBA" id="ARBA00022676"/>
    </source>
</evidence>
<dbReference type="AlphaFoldDB" id="A0A117I201"/>
<evidence type="ECO:0000256" key="6">
    <source>
        <dbReference type="ARBA" id="ARBA00022984"/>
    </source>
</evidence>
<dbReference type="SUPFAM" id="SSF53756">
    <property type="entry name" value="UDP-Glycosyltransferase/glycogen phosphorylase"/>
    <property type="match status" value="1"/>
</dbReference>
<feature type="binding site" evidence="10">
    <location>
        <position position="202"/>
    </location>
    <ligand>
        <name>UDP-N-acetyl-alpha-D-glucosamine</name>
        <dbReference type="ChEBI" id="CHEBI:57705"/>
    </ligand>
</feature>
<name>A0A117I201_PAEAM</name>
<keyword evidence="6 10" id="KW-0573">Peptidoglycan synthesis</keyword>
<dbReference type="EC" id="2.4.1.227" evidence="10"/>
<dbReference type="HAMAP" id="MF_00033">
    <property type="entry name" value="MurG"/>
    <property type="match status" value="1"/>
</dbReference>
<evidence type="ECO:0000313" key="14">
    <source>
        <dbReference type="Proteomes" id="UP000069697"/>
    </source>
</evidence>
<comment type="function">
    <text evidence="10">Cell wall formation. Catalyzes the transfer of a GlcNAc subunit on undecaprenyl-pyrophosphoryl-MurNAc-pentapeptide (lipid intermediate I) to form undecaprenyl-pyrophosphoryl-MurNAc-(pentapeptide)GlcNAc (lipid intermediate II).</text>
</comment>
<dbReference type="UniPathway" id="UPA00219"/>
<dbReference type="GO" id="GO:0005975">
    <property type="term" value="P:carbohydrate metabolic process"/>
    <property type="evidence" value="ECO:0007669"/>
    <property type="project" value="InterPro"/>
</dbReference>
<feature type="domain" description="Glycosyl transferase family 28 C-terminal" evidence="12">
    <location>
        <begin position="195"/>
        <end position="362"/>
    </location>
</feature>
<feature type="binding site" evidence="10">
    <location>
        <position position="305"/>
    </location>
    <ligand>
        <name>UDP-N-acetyl-alpha-D-glucosamine</name>
        <dbReference type="ChEBI" id="CHEBI:57705"/>
    </ligand>
</feature>
<comment type="similarity">
    <text evidence="10">Belongs to the glycosyltransferase 28 family. MurG subfamily.</text>
</comment>
<proteinExistence type="inferred from homology"/>
<dbReference type="InterPro" id="IPR007235">
    <property type="entry name" value="Glyco_trans_28_C"/>
</dbReference>
<reference evidence="13 14" key="1">
    <citation type="journal article" date="2016" name="Genome Announc.">
        <title>Draft Genome Sequence of Paenibacillus amylolyticus Heshi-A3, Isolated from Fermented Rice Bran in a Japanese Fermented Seafood Dish.</title>
        <authorList>
            <person name="Akuzawa S."/>
            <person name="Nagaoka J."/>
            <person name="Kanekatsu M."/>
            <person name="Kubota E."/>
            <person name="Ohtake R."/>
            <person name="Suzuki T."/>
            <person name="Kanesaki Y."/>
        </authorList>
    </citation>
    <scope>NUCLEOTIDE SEQUENCE [LARGE SCALE GENOMIC DNA]</scope>
    <source>
        <strain evidence="13 14">Heshi-A3</strain>
    </source>
</reference>
<keyword evidence="8 10" id="KW-0131">Cell cycle</keyword>
<dbReference type="GO" id="GO:0005886">
    <property type="term" value="C:plasma membrane"/>
    <property type="evidence" value="ECO:0007669"/>
    <property type="project" value="UniProtKB-SubCell"/>
</dbReference>
<keyword evidence="7 10" id="KW-0472">Membrane</keyword>
<evidence type="ECO:0000256" key="4">
    <source>
        <dbReference type="ARBA" id="ARBA00022679"/>
    </source>
</evidence>
<protein>
    <recommendedName>
        <fullName evidence="10">UDP-N-acetylglucosamine--N-acetylmuramyl-(pentapeptide) pyrophosphoryl-undecaprenol N-acetylglucosamine transferase</fullName>
        <ecNumber evidence="10">2.4.1.227</ecNumber>
    </recommendedName>
    <alternativeName>
        <fullName evidence="10">Undecaprenyl-PP-MurNAc-pentapeptide-UDPGlcNAc GlcNAc transferase</fullName>
    </alternativeName>
</protein>
<keyword evidence="5 10" id="KW-0133">Cell shape</keyword>
<evidence type="ECO:0000259" key="11">
    <source>
        <dbReference type="Pfam" id="PF03033"/>
    </source>
</evidence>
<dbReference type="Pfam" id="PF04101">
    <property type="entry name" value="Glyco_tran_28_C"/>
    <property type="match status" value="1"/>
</dbReference>
<evidence type="ECO:0000256" key="8">
    <source>
        <dbReference type="ARBA" id="ARBA00023306"/>
    </source>
</evidence>
<keyword evidence="2 10" id="KW-0132">Cell division</keyword>
<dbReference type="InterPro" id="IPR004276">
    <property type="entry name" value="GlycoTrans_28_N"/>
</dbReference>
<evidence type="ECO:0000259" key="12">
    <source>
        <dbReference type="Pfam" id="PF04101"/>
    </source>
</evidence>
<feature type="binding site" evidence="10">
    <location>
        <begin position="16"/>
        <end position="18"/>
    </location>
    <ligand>
        <name>UDP-N-acetyl-alpha-D-glucosamine</name>
        <dbReference type="ChEBI" id="CHEBI:57705"/>
    </ligand>
</feature>
<keyword evidence="1 10" id="KW-1003">Cell membrane</keyword>
<evidence type="ECO:0000256" key="10">
    <source>
        <dbReference type="HAMAP-Rule" id="MF_00033"/>
    </source>
</evidence>
<dbReference type="GO" id="GO:0009252">
    <property type="term" value="P:peptidoglycan biosynthetic process"/>
    <property type="evidence" value="ECO:0007669"/>
    <property type="project" value="UniProtKB-UniRule"/>
</dbReference>
<dbReference type="Gene3D" id="3.40.50.2000">
    <property type="entry name" value="Glycogen Phosphorylase B"/>
    <property type="match status" value="2"/>
</dbReference>
<dbReference type="GO" id="GO:0050511">
    <property type="term" value="F:undecaprenyldiphospho-muramoylpentapeptide beta-N-acetylglucosaminyltransferase activity"/>
    <property type="evidence" value="ECO:0007669"/>
    <property type="project" value="UniProtKB-UniRule"/>
</dbReference>
<dbReference type="GO" id="GO:0051301">
    <property type="term" value="P:cell division"/>
    <property type="evidence" value="ECO:0007669"/>
    <property type="project" value="UniProtKB-KW"/>
</dbReference>
<dbReference type="GO" id="GO:0008360">
    <property type="term" value="P:regulation of cell shape"/>
    <property type="evidence" value="ECO:0007669"/>
    <property type="project" value="UniProtKB-KW"/>
</dbReference>
<organism evidence="13 14">
    <name type="scientific">Paenibacillus amylolyticus</name>
    <dbReference type="NCBI Taxonomy" id="1451"/>
    <lineage>
        <taxon>Bacteria</taxon>
        <taxon>Bacillati</taxon>
        <taxon>Bacillota</taxon>
        <taxon>Bacilli</taxon>
        <taxon>Bacillales</taxon>
        <taxon>Paenibacillaceae</taxon>
        <taxon>Paenibacillus</taxon>
    </lineage>
</organism>
<accession>A0A117I201</accession>
<comment type="catalytic activity">
    <reaction evidence="10">
        <text>di-trans,octa-cis-undecaprenyl diphospho-N-acetyl-alpha-D-muramoyl-L-alanyl-D-glutamyl-meso-2,6-diaminopimeloyl-D-alanyl-D-alanine + UDP-N-acetyl-alpha-D-glucosamine = di-trans,octa-cis-undecaprenyl diphospho-[N-acetyl-alpha-D-glucosaminyl-(1-&gt;4)]-N-acetyl-alpha-D-muramoyl-L-alanyl-D-glutamyl-meso-2,6-diaminopimeloyl-D-alanyl-D-alanine + UDP + H(+)</text>
        <dbReference type="Rhea" id="RHEA:31227"/>
        <dbReference type="ChEBI" id="CHEBI:15378"/>
        <dbReference type="ChEBI" id="CHEBI:57705"/>
        <dbReference type="ChEBI" id="CHEBI:58223"/>
        <dbReference type="ChEBI" id="CHEBI:61387"/>
        <dbReference type="ChEBI" id="CHEBI:61388"/>
        <dbReference type="EC" id="2.4.1.227"/>
    </reaction>
</comment>
<sequence length="375" mass="40603">MRGDYAMRVVLSGGGTGGHIYPAVAIARQCEAENPDSTFLYIGGTRGLESKLVPQENIPFKSIDITGFRRKLSIDNLKTVMRFIQGVRKSKKMLKEFKPDVVIGTGGYVCGPVVYAATKLGIPSIIHEQNAIPGLTNKFLMRYVDTVAVSFEGLEKSFSGAKNVIYTGNPRATTVAQASRDRGFATLGVPMNSRVVLVVGGSRGAKAINKAMVDMAPMLEQLDDVHVVYVTGDTYFDETREAIRSSLGTMPNHLHVLPYVHNMPEVLACTSLIVNRAGASFLAEITSLGIPSILIPSPNVTNNHQEANARKLEGGGASLTMLEKDLTGKVLYEAIAGIMNDELGRKRMAEASRKLGKPDAAEVLVREIQRLAARR</sequence>
<reference evidence="14" key="2">
    <citation type="submission" date="2016-01" db="EMBL/GenBank/DDBJ databases">
        <title>Draft Genome Sequence of Paenibacillus amylolyticus Heshi-A3 that Was Isolated from Fermented Rice Bran with Aging Salted Mackerel, Which Was Named Heshiko as Traditional Fermented Seafood in Japan.</title>
        <authorList>
            <person name="Akuzawa S."/>
            <person name="Nakagawa J."/>
            <person name="Kanekatsu T."/>
            <person name="Kubota E."/>
            <person name="Ohtake R."/>
            <person name="Suzuki T."/>
            <person name="Kanesaki Y."/>
        </authorList>
    </citation>
    <scope>NUCLEOTIDE SEQUENCE [LARGE SCALE GENOMIC DNA]</scope>
    <source>
        <strain evidence="14">Heshi-A3</strain>
    </source>
</reference>
<feature type="binding site" evidence="10">
    <location>
        <position position="130"/>
    </location>
    <ligand>
        <name>UDP-N-acetyl-alpha-D-glucosamine</name>
        <dbReference type="ChEBI" id="CHEBI:57705"/>
    </ligand>
</feature>